<sequence length="334" mass="37121">MAKFFGVNLFKKSSGHSADTSLMKKDSGSSDVSESTKNITNASPVMWDAICDLNSSSDLDDTADFFYSRSGIFSSQCDKPSSPTQIALEKAQKSVTNSGTNKWKTNFLVPESSLRLPRVAEPIPISPSLSRFQSKSQASPSMGFLHSSKLCQSPAFKSNSNTLDLAIAERDTSSDRVNINSPKAIQVNADIEKRELSFAEPGTSLDLSTFDLDQTNDEEQQDANYQHHPKEDKANVQRSPAYEAEHYKEVEISNSSGCDKLAILHMKLKNEAIKLENWKNEMISKLNKNEEKLAEANTLVASLRKSNLELQMDRENASLKVKDEVEKREAVEKK</sequence>
<proteinExistence type="predicted"/>
<evidence type="ECO:0000313" key="5">
    <source>
        <dbReference type="WBParaSite" id="TTAC_0000444601-mRNA-1"/>
    </source>
</evidence>
<dbReference type="Pfam" id="PF05483">
    <property type="entry name" value="SCP-1"/>
    <property type="match status" value="1"/>
</dbReference>
<dbReference type="OrthoDB" id="10064612at2759"/>
<dbReference type="GO" id="GO:0007130">
    <property type="term" value="P:synaptonemal complex assembly"/>
    <property type="evidence" value="ECO:0007669"/>
    <property type="project" value="InterPro"/>
</dbReference>
<dbReference type="STRING" id="6205.A0A0R3WUK6"/>
<dbReference type="AlphaFoldDB" id="A0A0R3WUK6"/>
<organism evidence="5">
    <name type="scientific">Hydatigena taeniaeformis</name>
    <name type="common">Feline tapeworm</name>
    <name type="synonym">Taenia taeniaeformis</name>
    <dbReference type="NCBI Taxonomy" id="6205"/>
    <lineage>
        <taxon>Eukaryota</taxon>
        <taxon>Metazoa</taxon>
        <taxon>Spiralia</taxon>
        <taxon>Lophotrochozoa</taxon>
        <taxon>Platyhelminthes</taxon>
        <taxon>Cestoda</taxon>
        <taxon>Eucestoda</taxon>
        <taxon>Cyclophyllidea</taxon>
        <taxon>Taeniidae</taxon>
        <taxon>Hydatigera</taxon>
    </lineage>
</organism>
<name>A0A0R3WUK6_HYDTA</name>
<dbReference type="WBParaSite" id="TTAC_0000444601-mRNA-1">
    <property type="protein sequence ID" value="TTAC_0000444601-mRNA-1"/>
    <property type="gene ID" value="TTAC_0000444601"/>
</dbReference>
<feature type="region of interest" description="Disordered" evidence="2">
    <location>
        <begin position="14"/>
        <end position="37"/>
    </location>
</feature>
<keyword evidence="4" id="KW-1185">Reference proteome</keyword>
<evidence type="ECO:0000256" key="1">
    <source>
        <dbReference type="SAM" id="Coils"/>
    </source>
</evidence>
<feature type="coiled-coil region" evidence="1">
    <location>
        <begin position="275"/>
        <end position="334"/>
    </location>
</feature>
<reference evidence="5" key="1">
    <citation type="submission" date="2017-02" db="UniProtKB">
        <authorList>
            <consortium name="WormBaseParasite"/>
        </authorList>
    </citation>
    <scope>IDENTIFICATION</scope>
</reference>
<accession>A0A0R3WUK6</accession>
<dbReference type="Proteomes" id="UP000274429">
    <property type="component" value="Unassembled WGS sequence"/>
</dbReference>
<dbReference type="EMBL" id="UYWX01004402">
    <property type="protein sequence ID" value="VDM24923.1"/>
    <property type="molecule type" value="Genomic_DNA"/>
</dbReference>
<evidence type="ECO:0000313" key="4">
    <source>
        <dbReference type="Proteomes" id="UP000274429"/>
    </source>
</evidence>
<gene>
    <name evidence="3" type="ORF">TTAC_LOCUS4431</name>
</gene>
<evidence type="ECO:0000313" key="3">
    <source>
        <dbReference type="EMBL" id="VDM24923.1"/>
    </source>
</evidence>
<reference evidence="3 4" key="2">
    <citation type="submission" date="2018-11" db="EMBL/GenBank/DDBJ databases">
        <authorList>
            <consortium name="Pathogen Informatics"/>
        </authorList>
    </citation>
    <scope>NUCLEOTIDE SEQUENCE [LARGE SCALE GENOMIC DNA]</scope>
</reference>
<evidence type="ECO:0000256" key="2">
    <source>
        <dbReference type="SAM" id="MobiDB-lite"/>
    </source>
</evidence>
<protein>
    <submittedName>
        <fullName evidence="5">Girdin-like</fullName>
    </submittedName>
</protein>
<dbReference type="GO" id="GO:0000795">
    <property type="term" value="C:synaptonemal complex"/>
    <property type="evidence" value="ECO:0007669"/>
    <property type="project" value="InterPro"/>
</dbReference>
<keyword evidence="1" id="KW-0175">Coiled coil</keyword>
<dbReference type="InterPro" id="IPR008827">
    <property type="entry name" value="SYCP1"/>
</dbReference>